<evidence type="ECO:0000256" key="4">
    <source>
        <dbReference type="ARBA" id="ARBA00022989"/>
    </source>
</evidence>
<evidence type="ECO:0000256" key="2">
    <source>
        <dbReference type="ARBA" id="ARBA00022475"/>
    </source>
</evidence>
<evidence type="ECO:0000256" key="1">
    <source>
        <dbReference type="ARBA" id="ARBA00004651"/>
    </source>
</evidence>
<dbReference type="GO" id="GO:0005886">
    <property type="term" value="C:plasma membrane"/>
    <property type="evidence" value="ECO:0007669"/>
    <property type="project" value="UniProtKB-SubCell"/>
</dbReference>
<reference evidence="7" key="1">
    <citation type="submission" date="2023-07" db="EMBL/GenBank/DDBJ databases">
        <title>Between Cages and Wild: Unraveling the Impact of Captivity on Animal Microbiomes and Antimicrobial Resistance.</title>
        <authorList>
            <person name="Schmartz G.P."/>
            <person name="Rehner J."/>
            <person name="Schuff M.J."/>
            <person name="Becker S.L."/>
            <person name="Kravczyk M."/>
            <person name="Gurevich A."/>
            <person name="Francke R."/>
            <person name="Mueller R."/>
            <person name="Keller V."/>
            <person name="Keller A."/>
        </authorList>
    </citation>
    <scope>NUCLEOTIDE SEQUENCE</scope>
    <source>
        <strain evidence="7">S39M_St_73</strain>
    </source>
</reference>
<evidence type="ECO:0000313" key="7">
    <source>
        <dbReference type="EMBL" id="MDO5457113.1"/>
    </source>
</evidence>
<dbReference type="InterPro" id="IPR001851">
    <property type="entry name" value="ABC_transp_permease"/>
</dbReference>
<keyword evidence="2" id="KW-1003">Cell membrane</keyword>
<dbReference type="PANTHER" id="PTHR47089">
    <property type="entry name" value="ABC TRANSPORTER, PERMEASE PROTEIN"/>
    <property type="match status" value="1"/>
</dbReference>
<feature type="transmembrane region" description="Helical" evidence="6">
    <location>
        <begin position="100"/>
        <end position="117"/>
    </location>
</feature>
<feature type="transmembrane region" description="Helical" evidence="6">
    <location>
        <begin position="123"/>
        <end position="140"/>
    </location>
</feature>
<feature type="transmembrane region" description="Helical" evidence="6">
    <location>
        <begin position="203"/>
        <end position="221"/>
    </location>
</feature>
<gene>
    <name evidence="7" type="ORF">Q4F26_02085</name>
</gene>
<dbReference type="Proteomes" id="UP001171751">
    <property type="component" value="Unassembled WGS sequence"/>
</dbReference>
<evidence type="ECO:0000313" key="8">
    <source>
        <dbReference type="Proteomes" id="UP001171751"/>
    </source>
</evidence>
<dbReference type="PANTHER" id="PTHR47089:SF1">
    <property type="entry name" value="GUANOSINE ABC TRANSPORTER PERMEASE PROTEIN NUPP"/>
    <property type="match status" value="1"/>
</dbReference>
<comment type="caution">
    <text evidence="7">The sequence shown here is derived from an EMBL/GenBank/DDBJ whole genome shotgun (WGS) entry which is preliminary data.</text>
</comment>
<organism evidence="7 8">
    <name type="scientific">Atopococcus tabaci</name>
    <dbReference type="NCBI Taxonomy" id="269774"/>
    <lineage>
        <taxon>Bacteria</taxon>
        <taxon>Bacillati</taxon>
        <taxon>Bacillota</taxon>
        <taxon>Bacilli</taxon>
        <taxon>Lactobacillales</taxon>
        <taxon>Carnobacteriaceae</taxon>
        <taxon>Atopococcus</taxon>
    </lineage>
</organism>
<name>A0AA43ZSK8_9LACT</name>
<dbReference type="EMBL" id="JAUNQW010000005">
    <property type="protein sequence ID" value="MDO5457113.1"/>
    <property type="molecule type" value="Genomic_DNA"/>
</dbReference>
<accession>A0AA43ZSK8</accession>
<keyword evidence="3 6" id="KW-0812">Transmembrane</keyword>
<feature type="transmembrane region" description="Helical" evidence="6">
    <location>
        <begin position="24"/>
        <end position="46"/>
    </location>
</feature>
<proteinExistence type="predicted"/>
<evidence type="ECO:0000256" key="6">
    <source>
        <dbReference type="SAM" id="Phobius"/>
    </source>
</evidence>
<comment type="subcellular location">
    <subcellularLocation>
        <location evidence="1">Cell membrane</location>
        <topology evidence="1">Multi-pass membrane protein</topology>
    </subcellularLocation>
</comment>
<feature type="transmembrane region" description="Helical" evidence="6">
    <location>
        <begin position="242"/>
        <end position="264"/>
    </location>
</feature>
<keyword evidence="4 6" id="KW-1133">Transmembrane helix</keyword>
<dbReference type="GO" id="GO:0022857">
    <property type="term" value="F:transmembrane transporter activity"/>
    <property type="evidence" value="ECO:0007669"/>
    <property type="project" value="InterPro"/>
</dbReference>
<evidence type="ECO:0000256" key="3">
    <source>
        <dbReference type="ARBA" id="ARBA00022692"/>
    </source>
</evidence>
<protein>
    <submittedName>
        <fullName evidence="7">ABC transporter permease</fullName>
    </submittedName>
</protein>
<dbReference type="Pfam" id="PF02653">
    <property type="entry name" value="BPD_transp_2"/>
    <property type="match status" value="1"/>
</dbReference>
<feature type="transmembrane region" description="Helical" evidence="6">
    <location>
        <begin position="326"/>
        <end position="348"/>
    </location>
</feature>
<sequence>MKQTTVEKTNVRDRIRKIEGRFEVLRTILAIAISLIIILALVFFVSDEPLNVVYNLFVGPLTSVRRFGSVIEIMIPLMFTGLAIAITFSANRFNLISESSFHFGAITAAYIGIFSPFSAPLTILLILLSSILIGGLLGYVPALLEEKFNASVLVNSLMLNYVISHFANYILNNVIRDRSSSAIQSLPLPEGVNLGELVSRTRIHWGLIIALVIVFLAYIVIDKTRWGYSLKAVGRNEKFARYAGINVGMVTILAQVVGSSIAGLGGAVEMLGIYDHYLWTSSPGYGFDGVIIAALARNKPKYIPLAAFFLAYIRAGADVMNRSTDVPAEIVSVIQAIIIVLIASQAFLSKWKQKQIIKVSQEADMKGAA</sequence>
<keyword evidence="8" id="KW-1185">Reference proteome</keyword>
<feature type="transmembrane region" description="Helical" evidence="6">
    <location>
        <begin position="66"/>
        <end position="88"/>
    </location>
</feature>
<keyword evidence="5 6" id="KW-0472">Membrane</keyword>
<evidence type="ECO:0000256" key="5">
    <source>
        <dbReference type="ARBA" id="ARBA00023136"/>
    </source>
</evidence>
<dbReference type="CDD" id="cd06580">
    <property type="entry name" value="TM_PBP1_transp_TpRbsC_like"/>
    <property type="match status" value="1"/>
</dbReference>
<dbReference type="AlphaFoldDB" id="A0AA43ZSK8"/>
<feature type="transmembrane region" description="Helical" evidence="6">
    <location>
        <begin position="152"/>
        <end position="171"/>
    </location>
</feature>